<dbReference type="OrthoDB" id="1490014at2"/>
<gene>
    <name evidence="1" type="ordered locus">Halhy_4171</name>
</gene>
<evidence type="ECO:0008006" key="3">
    <source>
        <dbReference type="Google" id="ProtNLM"/>
    </source>
</evidence>
<dbReference type="RefSeq" id="WP_013766555.1">
    <property type="nucleotide sequence ID" value="NC_015510.1"/>
</dbReference>
<evidence type="ECO:0000313" key="2">
    <source>
        <dbReference type="Proteomes" id="UP000008461"/>
    </source>
</evidence>
<sequence length="808" mass="91255">MNRLFLLTLFWSIALIGLAKSTVPVVDTVIVQRYDTICQGDTLKLYGLNYIKTGRYQYIFNTIKPIGVTKVVINLWVRQRVKSERFDTLCQGDQLMVGNQQFSSTGTYSIVFPPYKIRCDSVVTLHLFILPIFTQKVRISLCLGDTMQLGPEKFYYPAITTLRYNAKNGCDSIILYQIDMLDTFRTQLAAVACKGARVKVGNTQITASNSGTFRYNFAPTAQRCDSLVELKLTVRDTFLTKVQEGICVGNTRQLGPLTLSQSGIYRYTFPSNQRRCDSTVVLDLRLIPKQEKNIQPEICEGDTLKIGPERFSLAGNYRVSLRTKADCDSIINLNLRVRPRLRSNLSASICTGEKYPFGSRFLTQKGIYMDTLSSRMSGCDSIVRLDLQVESVERNIINRAICKGESYSFDGKSLRTAGVYVDTLRSTSVCPIIFELHLKINPVFHDTIRATICQGEVYRFGPSNYSKAGFYPYRLKTTQGCDSVRYLQLKVLPSYRDTMLTPICVGDTFRFGQLKFFKEGLYPIRFNARNGCDSSLVVKIVHYPLQRDTFPVALCAGDTFRLGRLKFFQTGMYPISLRDQNSCDSTLYIQVTRQPTYQLNVTQAICGGRSLRFGTQILSRTGLYTETFRTRAGCDSIVTLRLNMEQVDTSVAQGGILLSASTASNIRRYEWIDCGSQQVLSRLSSPFFLPERNGRYAVRLYTDTCVYTSGCHSVQLSTATRQLDFSKQIQVYPNPTAGRISVVVPAPLVGLHYLDWYSAEGRLLRREKVRLNPSNNFDLSGFSAGLYLLHIRDAEGKVMALVKIFKIL</sequence>
<reference key="2">
    <citation type="submission" date="2011-04" db="EMBL/GenBank/DDBJ databases">
        <title>Complete sequence of chromosome of Haliscomenobacter hydrossis DSM 1100.</title>
        <authorList>
            <consortium name="US DOE Joint Genome Institute (JGI-PGF)"/>
            <person name="Lucas S."/>
            <person name="Han J."/>
            <person name="Lapidus A."/>
            <person name="Bruce D."/>
            <person name="Goodwin L."/>
            <person name="Pitluck S."/>
            <person name="Peters L."/>
            <person name="Kyrpides N."/>
            <person name="Mavromatis K."/>
            <person name="Ivanova N."/>
            <person name="Ovchinnikova G."/>
            <person name="Pagani I."/>
            <person name="Daligault H."/>
            <person name="Detter J.C."/>
            <person name="Han C."/>
            <person name="Land M."/>
            <person name="Hauser L."/>
            <person name="Markowitz V."/>
            <person name="Cheng J.-F."/>
            <person name="Hugenholtz P."/>
            <person name="Woyke T."/>
            <person name="Wu D."/>
            <person name="Verbarg S."/>
            <person name="Frueling A."/>
            <person name="Brambilla E."/>
            <person name="Klenk H.-P."/>
            <person name="Eisen J.A."/>
        </authorList>
    </citation>
    <scope>NUCLEOTIDE SEQUENCE</scope>
    <source>
        <strain>DSM 1100</strain>
    </source>
</reference>
<dbReference type="STRING" id="760192.Halhy_4171"/>
<dbReference type="InterPro" id="IPR026444">
    <property type="entry name" value="Secre_tail"/>
</dbReference>
<organism evidence="1 2">
    <name type="scientific">Haliscomenobacter hydrossis (strain ATCC 27775 / DSM 1100 / LMG 10767 / O)</name>
    <dbReference type="NCBI Taxonomy" id="760192"/>
    <lineage>
        <taxon>Bacteria</taxon>
        <taxon>Pseudomonadati</taxon>
        <taxon>Bacteroidota</taxon>
        <taxon>Saprospiria</taxon>
        <taxon>Saprospirales</taxon>
        <taxon>Haliscomenobacteraceae</taxon>
        <taxon>Haliscomenobacter</taxon>
    </lineage>
</organism>
<keyword evidence="2" id="KW-1185">Reference proteome</keyword>
<dbReference type="AlphaFoldDB" id="F4L4L6"/>
<proteinExistence type="predicted"/>
<evidence type="ECO:0000313" key="1">
    <source>
        <dbReference type="EMBL" id="AEE52017.1"/>
    </source>
</evidence>
<reference evidence="1 2" key="1">
    <citation type="journal article" date="2011" name="Stand. Genomic Sci.">
        <title>Complete genome sequence of Haliscomenobacter hydrossis type strain (O).</title>
        <authorList>
            <consortium name="US DOE Joint Genome Institute (JGI-PGF)"/>
            <person name="Daligault H."/>
            <person name="Lapidus A."/>
            <person name="Zeytun A."/>
            <person name="Nolan M."/>
            <person name="Lucas S."/>
            <person name="Del Rio T.G."/>
            <person name="Tice H."/>
            <person name="Cheng J.F."/>
            <person name="Tapia R."/>
            <person name="Han C."/>
            <person name="Goodwin L."/>
            <person name="Pitluck S."/>
            <person name="Liolios K."/>
            <person name="Pagani I."/>
            <person name="Ivanova N."/>
            <person name="Huntemann M."/>
            <person name="Mavromatis K."/>
            <person name="Mikhailova N."/>
            <person name="Pati A."/>
            <person name="Chen A."/>
            <person name="Palaniappan K."/>
            <person name="Land M."/>
            <person name="Hauser L."/>
            <person name="Brambilla E.M."/>
            <person name="Rohde M."/>
            <person name="Verbarg S."/>
            <person name="Goker M."/>
            <person name="Bristow J."/>
            <person name="Eisen J.A."/>
            <person name="Markowitz V."/>
            <person name="Hugenholtz P."/>
            <person name="Kyrpides N.C."/>
            <person name="Klenk H.P."/>
            <person name="Woyke T."/>
        </authorList>
    </citation>
    <scope>NUCLEOTIDE SEQUENCE [LARGE SCALE GENOMIC DNA]</scope>
    <source>
        <strain evidence="2">ATCC 27775 / DSM 1100 / LMG 10767 / O</strain>
    </source>
</reference>
<dbReference type="KEGG" id="hhy:Halhy_4171"/>
<dbReference type="eggNOG" id="COG1404">
    <property type="taxonomic scope" value="Bacteria"/>
</dbReference>
<dbReference type="Proteomes" id="UP000008461">
    <property type="component" value="Chromosome"/>
</dbReference>
<dbReference type="eggNOG" id="COG3291">
    <property type="taxonomic scope" value="Bacteria"/>
</dbReference>
<dbReference type="NCBIfam" id="TIGR04183">
    <property type="entry name" value="Por_Secre_tail"/>
    <property type="match status" value="1"/>
</dbReference>
<dbReference type="EMBL" id="CP002691">
    <property type="protein sequence ID" value="AEE52017.1"/>
    <property type="molecule type" value="Genomic_DNA"/>
</dbReference>
<protein>
    <recommendedName>
        <fullName evidence="3">Secretion system C-terminal sorting domain-containing protein</fullName>
    </recommendedName>
</protein>
<dbReference type="HOGENOM" id="CLU_348766_0_0_10"/>
<name>F4L4L6_HALH1</name>
<accession>F4L4L6</accession>